<organism evidence="1 2">
    <name type="scientific">Sphingobacterium kitahiroshimense</name>
    <dbReference type="NCBI Taxonomy" id="470446"/>
    <lineage>
        <taxon>Bacteria</taxon>
        <taxon>Pseudomonadati</taxon>
        <taxon>Bacteroidota</taxon>
        <taxon>Sphingobacteriia</taxon>
        <taxon>Sphingobacteriales</taxon>
        <taxon>Sphingobacteriaceae</taxon>
        <taxon>Sphingobacterium</taxon>
    </lineage>
</organism>
<keyword evidence="2" id="KW-1185">Reference proteome</keyword>
<evidence type="ECO:0000313" key="2">
    <source>
        <dbReference type="Proteomes" id="UP001409291"/>
    </source>
</evidence>
<name>A0ABV0BRH5_9SPHI</name>
<evidence type="ECO:0000313" key="1">
    <source>
        <dbReference type="EMBL" id="MEN5376668.1"/>
    </source>
</evidence>
<accession>A0ABV0BRH5</accession>
<reference evidence="1 2" key="1">
    <citation type="submission" date="2024-04" db="EMBL/GenBank/DDBJ databases">
        <title>WGS of bacteria from Torrens River.</title>
        <authorList>
            <person name="Wyrsch E.R."/>
            <person name="Drigo B."/>
        </authorList>
    </citation>
    <scope>NUCLEOTIDE SEQUENCE [LARGE SCALE GENOMIC DNA]</scope>
    <source>
        <strain evidence="1 2">TWI391</strain>
    </source>
</reference>
<sequence>MNNLIFNQAGVNQLQAHLLGLSIALLLLEITEIRTDFDSWLRKWFNLTASQLSQLQNMDPTFKQELANAIANNYAAGLTVNFVKEDKDEEKVPDKKNVVVHGLDEWQDPVGSHLTNMLILPLMIRIQYI</sequence>
<dbReference type="RefSeq" id="WP_346580858.1">
    <property type="nucleotide sequence ID" value="NZ_JBDJLH010000003.1"/>
</dbReference>
<proteinExistence type="predicted"/>
<gene>
    <name evidence="1" type="ORF">ABE541_05275</name>
</gene>
<dbReference type="Proteomes" id="UP001409291">
    <property type="component" value="Unassembled WGS sequence"/>
</dbReference>
<comment type="caution">
    <text evidence="1">The sequence shown here is derived from an EMBL/GenBank/DDBJ whole genome shotgun (WGS) entry which is preliminary data.</text>
</comment>
<protein>
    <submittedName>
        <fullName evidence="1">Uncharacterized protein</fullName>
    </submittedName>
</protein>
<dbReference type="EMBL" id="JBDJNQ010000002">
    <property type="protein sequence ID" value="MEN5376668.1"/>
    <property type="molecule type" value="Genomic_DNA"/>
</dbReference>